<dbReference type="Pfam" id="PF13310">
    <property type="entry name" value="Virulence_RhuM"/>
    <property type="match status" value="1"/>
</dbReference>
<protein>
    <submittedName>
        <fullName evidence="2">RhuM family protein</fullName>
    </submittedName>
</protein>
<organism evidence="2 3">
    <name type="scientific">Gelatiniphilus marinus</name>
    <dbReference type="NCBI Taxonomy" id="1759464"/>
    <lineage>
        <taxon>Bacteria</taxon>
        <taxon>Pseudomonadati</taxon>
        <taxon>Bacteroidota</taxon>
        <taxon>Flavobacteriia</taxon>
        <taxon>Flavobacteriales</taxon>
        <taxon>Flavobacteriaceae</taxon>
        <taxon>Gelatiniphilus</taxon>
    </lineage>
</organism>
<accession>A0ABW5JS88</accession>
<dbReference type="InterPro" id="IPR053737">
    <property type="entry name" value="Type_II_TA_Toxin"/>
</dbReference>
<gene>
    <name evidence="2" type="primary">rhuM</name>
    <name evidence="2" type="ORF">ACFSQS_09700</name>
</gene>
<proteinExistence type="predicted"/>
<dbReference type="PROSITE" id="PS51459">
    <property type="entry name" value="FIDO"/>
    <property type="match status" value="1"/>
</dbReference>
<dbReference type="EMBL" id="JBHULK010000003">
    <property type="protein sequence ID" value="MFD2535373.1"/>
    <property type="molecule type" value="Genomic_DNA"/>
</dbReference>
<dbReference type="InterPro" id="IPR011204">
    <property type="entry name" value="Virulence_RhuM-like"/>
</dbReference>
<dbReference type="SUPFAM" id="SSF140931">
    <property type="entry name" value="Fic-like"/>
    <property type="match status" value="1"/>
</dbReference>
<dbReference type="Proteomes" id="UP001597441">
    <property type="component" value="Unassembled WGS sequence"/>
</dbReference>
<dbReference type="PANTHER" id="PTHR35810">
    <property type="entry name" value="CYTOPLASMIC PROTEIN-RELATED"/>
    <property type="match status" value="1"/>
</dbReference>
<name>A0ABW5JS88_9FLAO</name>
<evidence type="ECO:0000313" key="3">
    <source>
        <dbReference type="Proteomes" id="UP001597441"/>
    </source>
</evidence>
<comment type="caution">
    <text evidence="2">The sequence shown here is derived from an EMBL/GenBank/DDBJ whole genome shotgun (WGS) entry which is preliminary data.</text>
</comment>
<feature type="domain" description="Fido" evidence="1">
    <location>
        <begin position="179"/>
        <end position="314"/>
    </location>
</feature>
<dbReference type="InterPro" id="IPR036597">
    <property type="entry name" value="Fido-like_dom_sf"/>
</dbReference>
<dbReference type="InterPro" id="IPR003812">
    <property type="entry name" value="Fido"/>
</dbReference>
<dbReference type="Gene3D" id="1.20.120.1870">
    <property type="entry name" value="Fic/DOC protein, Fido domain"/>
    <property type="match status" value="1"/>
</dbReference>
<evidence type="ECO:0000259" key="1">
    <source>
        <dbReference type="PROSITE" id="PS51459"/>
    </source>
</evidence>
<evidence type="ECO:0000313" key="2">
    <source>
        <dbReference type="EMBL" id="MFD2535373.1"/>
    </source>
</evidence>
<reference evidence="3" key="1">
    <citation type="journal article" date="2019" name="Int. J. Syst. Evol. Microbiol.">
        <title>The Global Catalogue of Microorganisms (GCM) 10K type strain sequencing project: providing services to taxonomists for standard genome sequencing and annotation.</title>
        <authorList>
            <consortium name="The Broad Institute Genomics Platform"/>
            <consortium name="The Broad Institute Genome Sequencing Center for Infectious Disease"/>
            <person name="Wu L."/>
            <person name="Ma J."/>
        </authorList>
    </citation>
    <scope>NUCLEOTIDE SEQUENCE [LARGE SCALE GENOMIC DNA]</scope>
    <source>
        <strain evidence="3">KCTC 42903</strain>
    </source>
</reference>
<keyword evidence="3" id="KW-1185">Reference proteome</keyword>
<dbReference type="PANTHER" id="PTHR35810:SF1">
    <property type="entry name" value="CYTOPLASMIC PROTEIN"/>
    <property type="match status" value="1"/>
</dbReference>
<sequence>MSTIVIYKKEDEIQVEVTYENNSLWLNLNQISELFDRDKSVISRHIRNIYKEKELPEYATVAKNATVQKEGKRQITRQIDYYNLDVILAVGYRVSSAKGTQFRIWSNKIIKDHLIKGYTKNENRLIQLKKKVQLITRTLKNNNILEDEPKELIDVLDDYTKALDILDDYDYQRVEKPTTTTKAIFKINYNEAINAIYKLRVKFGASDLFGNQKDASFKSSIAVIDQTFDGNPLYPSIEEKAANLLYLVVKNHSFTDGNKRIAAWLFVWYLDKNNFLYNTNGTKKINNSTLVALTLMIAESHPKEKDILINVIINLINSENE</sequence>
<dbReference type="Pfam" id="PF02661">
    <property type="entry name" value="Fic"/>
    <property type="match status" value="1"/>
</dbReference>
<dbReference type="RefSeq" id="WP_388017749.1">
    <property type="nucleotide sequence ID" value="NZ_JBHUDT010000003.1"/>
</dbReference>